<dbReference type="GO" id="GO:0009003">
    <property type="term" value="F:signal peptidase activity"/>
    <property type="evidence" value="ECO:0007669"/>
    <property type="project" value="UniProtKB-EC"/>
</dbReference>
<feature type="transmembrane region" description="Helical" evidence="3">
    <location>
        <begin position="154"/>
        <end position="173"/>
    </location>
</feature>
<dbReference type="EMBL" id="MGGL01000008">
    <property type="protein sequence ID" value="OGM26980.1"/>
    <property type="molecule type" value="Genomic_DNA"/>
</dbReference>
<dbReference type="InterPro" id="IPR036415">
    <property type="entry name" value="Lamin_tail_dom_sf"/>
</dbReference>
<dbReference type="EC" id="3.4.21.89" evidence="1"/>
<feature type="transmembrane region" description="Helical" evidence="3">
    <location>
        <begin position="6"/>
        <end position="29"/>
    </location>
</feature>
<feature type="domain" description="LTD" evidence="4">
    <location>
        <begin position="249"/>
        <end position="377"/>
    </location>
</feature>
<dbReference type="GO" id="GO:0006465">
    <property type="term" value="P:signal peptide processing"/>
    <property type="evidence" value="ECO:0007669"/>
    <property type="project" value="UniProtKB-UniRule"/>
</dbReference>
<reference evidence="5 6" key="1">
    <citation type="journal article" date="2016" name="Nat. Commun.">
        <title>Thousands of microbial genomes shed light on interconnected biogeochemical processes in an aquifer system.</title>
        <authorList>
            <person name="Anantharaman K."/>
            <person name="Brown C.T."/>
            <person name="Hug L.A."/>
            <person name="Sharon I."/>
            <person name="Castelle C.J."/>
            <person name="Probst A.J."/>
            <person name="Thomas B.C."/>
            <person name="Singh A."/>
            <person name="Wilkins M.J."/>
            <person name="Karaoz U."/>
            <person name="Brodie E.L."/>
            <person name="Williams K.H."/>
            <person name="Hubbard S.S."/>
            <person name="Banfield J.F."/>
        </authorList>
    </citation>
    <scope>NUCLEOTIDE SEQUENCE [LARGE SCALE GENOMIC DNA]</scope>
</reference>
<feature type="transmembrane region" description="Helical" evidence="3">
    <location>
        <begin position="206"/>
        <end position="226"/>
    </location>
</feature>
<evidence type="ECO:0000256" key="1">
    <source>
        <dbReference type="NCBIfam" id="TIGR02228"/>
    </source>
</evidence>
<dbReference type="PANTHER" id="PTHR10806">
    <property type="entry name" value="SIGNAL PEPTIDASE COMPLEX CATALYTIC SUBUNIT SEC11"/>
    <property type="match status" value="1"/>
</dbReference>
<evidence type="ECO:0000313" key="5">
    <source>
        <dbReference type="EMBL" id="OGM26980.1"/>
    </source>
</evidence>
<keyword evidence="3" id="KW-0472">Membrane</keyword>
<dbReference type="SUPFAM" id="SSF74853">
    <property type="entry name" value="Lamin A/C globular tail domain"/>
    <property type="match status" value="1"/>
</dbReference>
<dbReference type="CDD" id="cd06530">
    <property type="entry name" value="S26_SPase_I"/>
    <property type="match status" value="1"/>
</dbReference>
<dbReference type="NCBIfam" id="TIGR02228">
    <property type="entry name" value="sigpep_I_arch"/>
    <property type="match status" value="1"/>
</dbReference>
<name>A0A1F7YIG6_9BACT</name>
<comment type="caution">
    <text evidence="5">The sequence shown here is derived from an EMBL/GenBank/DDBJ whole genome shotgun (WGS) entry which is preliminary data.</text>
</comment>
<keyword evidence="3" id="KW-0812">Transmembrane</keyword>
<dbReference type="GO" id="GO:0004252">
    <property type="term" value="F:serine-type endopeptidase activity"/>
    <property type="evidence" value="ECO:0007669"/>
    <property type="project" value="UniProtKB-UniRule"/>
</dbReference>
<keyword evidence="3" id="KW-1133">Transmembrane helix</keyword>
<dbReference type="Pfam" id="PF00932">
    <property type="entry name" value="LTD"/>
    <property type="match status" value="1"/>
</dbReference>
<evidence type="ECO:0000256" key="3">
    <source>
        <dbReference type="SAM" id="Phobius"/>
    </source>
</evidence>
<organism evidence="5 6">
    <name type="scientific">Candidatus Woesebacteria bacterium RIFCSPHIGHO2_01_FULL_40_22</name>
    <dbReference type="NCBI Taxonomy" id="1802499"/>
    <lineage>
        <taxon>Bacteria</taxon>
        <taxon>Candidatus Woeseibacteriota</taxon>
    </lineage>
</organism>
<dbReference type="GO" id="GO:0016020">
    <property type="term" value="C:membrane"/>
    <property type="evidence" value="ECO:0007669"/>
    <property type="project" value="UniProtKB-UniRule"/>
</dbReference>
<evidence type="ECO:0000313" key="6">
    <source>
        <dbReference type="Proteomes" id="UP000179221"/>
    </source>
</evidence>
<dbReference type="InterPro" id="IPR001322">
    <property type="entry name" value="Lamin_tail_dom"/>
</dbReference>
<dbReference type="InterPro" id="IPR019533">
    <property type="entry name" value="Peptidase_S26"/>
</dbReference>
<dbReference type="InterPro" id="IPR001733">
    <property type="entry name" value="Peptidase_S26B"/>
</dbReference>
<accession>A0A1F7YIG6</accession>
<protein>
    <recommendedName>
        <fullName evidence="1">Signal peptidase I</fullName>
        <ecNumber evidence="1">3.4.21.89</ecNumber>
    </recommendedName>
</protein>
<dbReference type="PROSITE" id="PS51841">
    <property type="entry name" value="LTD"/>
    <property type="match status" value="1"/>
</dbReference>
<evidence type="ECO:0000259" key="4">
    <source>
        <dbReference type="PROSITE" id="PS51841"/>
    </source>
</evidence>
<proteinExistence type="predicted"/>
<evidence type="ECO:0000256" key="2">
    <source>
        <dbReference type="SAM" id="MobiDB-lite"/>
    </source>
</evidence>
<dbReference type="Proteomes" id="UP000179221">
    <property type="component" value="Unassembled WGS sequence"/>
</dbReference>
<dbReference type="AlphaFoldDB" id="A0A1F7YIG6"/>
<dbReference type="PANTHER" id="PTHR10806:SF6">
    <property type="entry name" value="SIGNAL PEPTIDASE COMPLEX CATALYTIC SUBUNIT SEC11"/>
    <property type="match status" value="1"/>
</dbReference>
<sequence>MLRKFLFTLGFIYIFISLMFITYTAFYLVQPDVNTIDNISWVDLQKRLPRFYIVYSGSMEPKIKLASVVISLPLNNYLPGDIITFNQQGSKNTITHRALVKLFPDGLNKEAQFLTAGDANRSFDNFKVRQSDIIGKVVLILPYFGYVADFAKKPYGFILFVIVPGTIFVYEEIKFLVSQLKKSVAIIKKKYEATSSPNVGSLPKNAIIVPITGIAIFLVGLSAGYLSDVETSFGNVLSAAESFGPTPTPPTESTPTPTPGIAQVLVINEVLPDTSCFIGQKEAQWLEVYNGYTTTVNLKNFSITDGTNTIDLVTSNTNLPAGQFALIGHDNSTWTQCYDDNGVITANFGGVTFNVDTGLLQLLDPLDVIIDTVQWGTPPLNPTQDQAIERNPDGFDSASGANFTPTDFVVQTPPQPGL</sequence>
<gene>
    <name evidence="5" type="ORF">A2628_06070</name>
</gene>
<feature type="region of interest" description="Disordered" evidence="2">
    <location>
        <begin position="382"/>
        <end position="418"/>
    </location>
</feature>